<reference evidence="3 4" key="1">
    <citation type="submission" date="2019-03" db="EMBL/GenBank/DDBJ databases">
        <title>The complete genome sequence of Neokomagataea sp. Jb2 NBRC113641.</title>
        <authorList>
            <person name="Chua K.-O."/>
            <person name="Chan K.-G."/>
            <person name="See-Too W.-S."/>
        </authorList>
    </citation>
    <scope>NUCLEOTIDE SEQUENCE [LARGE SCALE GENOMIC DNA]</scope>
    <source>
        <strain evidence="3 4">Jb2</strain>
    </source>
</reference>
<comment type="caution">
    <text evidence="3">The sequence shown here is derived from an EMBL/GenBank/DDBJ whole genome shotgun (WGS) entry which is preliminary data.</text>
</comment>
<dbReference type="Pfam" id="PF00534">
    <property type="entry name" value="Glycos_transf_1"/>
    <property type="match status" value="1"/>
</dbReference>
<keyword evidence="4" id="KW-1185">Reference proteome</keyword>
<dbReference type="CDD" id="cd03809">
    <property type="entry name" value="GT4_MtfB-like"/>
    <property type="match status" value="1"/>
</dbReference>
<dbReference type="AlphaFoldDB" id="A0A506ULX9"/>
<dbReference type="EMBL" id="SORZ01000002">
    <property type="protein sequence ID" value="TPW34347.1"/>
    <property type="molecule type" value="Genomic_DNA"/>
</dbReference>
<gene>
    <name evidence="3" type="ORF">E3202_07605</name>
</gene>
<evidence type="ECO:0000313" key="4">
    <source>
        <dbReference type="Proteomes" id="UP000315037"/>
    </source>
</evidence>
<dbReference type="InterPro" id="IPR001296">
    <property type="entry name" value="Glyco_trans_1"/>
</dbReference>
<evidence type="ECO:0000256" key="1">
    <source>
        <dbReference type="ARBA" id="ARBA00022679"/>
    </source>
</evidence>
<feature type="domain" description="Glycosyl transferase family 1" evidence="2">
    <location>
        <begin position="165"/>
        <end position="312"/>
    </location>
</feature>
<dbReference type="PANTHER" id="PTHR46401:SF2">
    <property type="entry name" value="GLYCOSYLTRANSFERASE WBBK-RELATED"/>
    <property type="match status" value="1"/>
</dbReference>
<dbReference type="PANTHER" id="PTHR46401">
    <property type="entry name" value="GLYCOSYLTRANSFERASE WBBK-RELATED"/>
    <property type="match status" value="1"/>
</dbReference>
<dbReference type="Gene3D" id="3.40.50.2000">
    <property type="entry name" value="Glycogen Phosphorylase B"/>
    <property type="match status" value="1"/>
</dbReference>
<dbReference type="Proteomes" id="UP000315037">
    <property type="component" value="Unassembled WGS sequence"/>
</dbReference>
<keyword evidence="1 3" id="KW-0808">Transferase</keyword>
<organism evidence="3 4">
    <name type="scientific">Oecophyllibacter saccharovorans</name>
    <dbReference type="NCBI Taxonomy" id="2558360"/>
    <lineage>
        <taxon>Bacteria</taxon>
        <taxon>Pseudomonadati</taxon>
        <taxon>Pseudomonadota</taxon>
        <taxon>Alphaproteobacteria</taxon>
        <taxon>Acetobacterales</taxon>
        <taxon>Acetobacteraceae</taxon>
        <taxon>Oecophyllibacter</taxon>
    </lineage>
</organism>
<evidence type="ECO:0000259" key="2">
    <source>
        <dbReference type="Pfam" id="PF00534"/>
    </source>
</evidence>
<dbReference type="GO" id="GO:0009103">
    <property type="term" value="P:lipopolysaccharide biosynthetic process"/>
    <property type="evidence" value="ECO:0007669"/>
    <property type="project" value="TreeGrafter"/>
</dbReference>
<proteinExistence type="predicted"/>
<dbReference type="SUPFAM" id="SSF53756">
    <property type="entry name" value="UDP-Glycosyltransferase/glycogen phosphorylase"/>
    <property type="match status" value="1"/>
</dbReference>
<sequence length="342" mass="37743">MRALAGRAPPLQHHASPGWLAREAETAGQVAVCADLYRLAHLHYRYYGRLLTLRVPRPPRAMHWTYPLPLRLAGSVNIVTIHDLIPLTHPQFCGISRKRFARLLQVLCREMDEVVTVSETVREEIARYLDHPARKTVNLSQGVGFSEAERFSFTAAPQIAPPGAFVFFGRVEGRKNIDRLLQGHALSGTQTPLVIIGPEGEDRPDCTPRGPSSRVIRLPWSARASVMRALSEARGLLFPTLAEGFGLPIIEAMALGTPVLTSRGGVTEEVSGGAALLVDPCDVAEIAEGIRQLDALAEQPQALARWQERGRRRAAGYGMEAHRRRLKQFYGRWVSLGPDHGV</sequence>
<protein>
    <submittedName>
        <fullName evidence="3">Glycosyltransferase family 1 protein</fullName>
    </submittedName>
</protein>
<accession>A0A506ULX9</accession>
<dbReference type="GO" id="GO:0016757">
    <property type="term" value="F:glycosyltransferase activity"/>
    <property type="evidence" value="ECO:0007669"/>
    <property type="project" value="InterPro"/>
</dbReference>
<name>A0A506ULX9_9PROT</name>
<evidence type="ECO:0000313" key="3">
    <source>
        <dbReference type="EMBL" id="TPW34347.1"/>
    </source>
</evidence>